<keyword evidence="2 6" id="KW-0813">Transport</keyword>
<comment type="subcellular location">
    <subcellularLocation>
        <location evidence="6">Cell membrane</location>
        <topology evidence="6">Multi-pass membrane protein</topology>
    </subcellularLocation>
    <subcellularLocation>
        <location evidence="1">Membrane</location>
        <topology evidence="1">Multi-pass membrane protein</topology>
    </subcellularLocation>
</comment>
<evidence type="ECO:0000313" key="8">
    <source>
        <dbReference type="EMBL" id="MFC5994626.1"/>
    </source>
</evidence>
<dbReference type="RefSeq" id="WP_379584646.1">
    <property type="nucleotide sequence ID" value="NZ_JBHSQW010000023.1"/>
</dbReference>
<dbReference type="EMBL" id="JBHSQW010000023">
    <property type="protein sequence ID" value="MFC5994626.1"/>
    <property type="molecule type" value="Genomic_DNA"/>
</dbReference>
<feature type="transmembrane region" description="Helical" evidence="6">
    <location>
        <begin position="69"/>
        <end position="90"/>
    </location>
</feature>
<keyword evidence="4 6" id="KW-1133">Transmembrane helix</keyword>
<dbReference type="SUPFAM" id="SSF161098">
    <property type="entry name" value="MetI-like"/>
    <property type="match status" value="1"/>
</dbReference>
<evidence type="ECO:0000313" key="9">
    <source>
        <dbReference type="Proteomes" id="UP001596302"/>
    </source>
</evidence>
<dbReference type="Gene3D" id="1.10.3720.10">
    <property type="entry name" value="MetI-like"/>
    <property type="match status" value="1"/>
</dbReference>
<dbReference type="InterPro" id="IPR035906">
    <property type="entry name" value="MetI-like_sf"/>
</dbReference>
<evidence type="ECO:0000256" key="2">
    <source>
        <dbReference type="ARBA" id="ARBA00022448"/>
    </source>
</evidence>
<evidence type="ECO:0000256" key="1">
    <source>
        <dbReference type="ARBA" id="ARBA00004141"/>
    </source>
</evidence>
<name>A0ABW1J1L9_9PSEU</name>
<accession>A0ABW1J1L9</accession>
<feature type="transmembrane region" description="Helical" evidence="6">
    <location>
        <begin position="225"/>
        <end position="246"/>
    </location>
</feature>
<protein>
    <submittedName>
        <fullName evidence="8">ABC transporter permease</fullName>
    </submittedName>
</protein>
<dbReference type="InterPro" id="IPR051204">
    <property type="entry name" value="ABC_transp_perm/SBD"/>
</dbReference>
<dbReference type="PROSITE" id="PS50928">
    <property type="entry name" value="ABC_TM1"/>
    <property type="match status" value="1"/>
</dbReference>
<keyword evidence="5 6" id="KW-0472">Membrane</keyword>
<evidence type="ECO:0000256" key="6">
    <source>
        <dbReference type="RuleBase" id="RU363032"/>
    </source>
</evidence>
<evidence type="ECO:0000256" key="5">
    <source>
        <dbReference type="ARBA" id="ARBA00023136"/>
    </source>
</evidence>
<feature type="transmembrane region" description="Helical" evidence="6">
    <location>
        <begin position="25"/>
        <end position="43"/>
    </location>
</feature>
<feature type="transmembrane region" description="Helical" evidence="6">
    <location>
        <begin position="127"/>
        <end position="145"/>
    </location>
</feature>
<sequence length="258" mass="27237">MSVVTEQTVEVPGTTPARRRTVGGYLFMPVLLAAVLLALYLYVRGQELDSIEQRRINLDFIATATVQHLTLTVVSTILVLILAIPLGIALTRPFARRITPPALAVFNIGQAIPSIGLVALFAVVWTIGFWPAIVALVAYSALPVLRNTMIGLRQVDSAVIESGRGMGMSAFGVLRRIELPLAVPVILAGIRVALVINVGTATLAAFINGGGYGDIIVAGLVQGRILITVVGSVLTAVLALLIDYLGGVAEDVLRPRGL</sequence>
<dbReference type="PANTHER" id="PTHR30177:SF4">
    <property type="entry name" value="OSMOPROTECTANT IMPORT PERMEASE PROTEIN OSMW"/>
    <property type="match status" value="1"/>
</dbReference>
<comment type="similarity">
    <text evidence="6">Belongs to the binding-protein-dependent transport system permease family.</text>
</comment>
<organism evidence="8 9">
    <name type="scientific">Pseudonocardia hispaniensis</name>
    <dbReference type="NCBI Taxonomy" id="904933"/>
    <lineage>
        <taxon>Bacteria</taxon>
        <taxon>Bacillati</taxon>
        <taxon>Actinomycetota</taxon>
        <taxon>Actinomycetes</taxon>
        <taxon>Pseudonocardiales</taxon>
        <taxon>Pseudonocardiaceae</taxon>
        <taxon>Pseudonocardia</taxon>
    </lineage>
</organism>
<reference evidence="9" key="1">
    <citation type="journal article" date="2019" name="Int. J. Syst. Evol. Microbiol.">
        <title>The Global Catalogue of Microorganisms (GCM) 10K type strain sequencing project: providing services to taxonomists for standard genome sequencing and annotation.</title>
        <authorList>
            <consortium name="The Broad Institute Genomics Platform"/>
            <consortium name="The Broad Institute Genome Sequencing Center for Infectious Disease"/>
            <person name="Wu L."/>
            <person name="Ma J."/>
        </authorList>
    </citation>
    <scope>NUCLEOTIDE SEQUENCE [LARGE SCALE GENOMIC DNA]</scope>
    <source>
        <strain evidence="9">CCM 8391</strain>
    </source>
</reference>
<feature type="transmembrane region" description="Helical" evidence="6">
    <location>
        <begin position="181"/>
        <end position="205"/>
    </location>
</feature>
<dbReference type="Pfam" id="PF00528">
    <property type="entry name" value="BPD_transp_1"/>
    <property type="match status" value="1"/>
</dbReference>
<dbReference type="PANTHER" id="PTHR30177">
    <property type="entry name" value="GLYCINE BETAINE/L-PROLINE TRANSPORT SYSTEM PERMEASE PROTEIN PROW"/>
    <property type="match status" value="1"/>
</dbReference>
<keyword evidence="9" id="KW-1185">Reference proteome</keyword>
<proteinExistence type="inferred from homology"/>
<evidence type="ECO:0000256" key="3">
    <source>
        <dbReference type="ARBA" id="ARBA00022692"/>
    </source>
</evidence>
<dbReference type="InterPro" id="IPR000515">
    <property type="entry name" value="MetI-like"/>
</dbReference>
<gene>
    <name evidence="8" type="ORF">ACFQE5_10445</name>
</gene>
<evidence type="ECO:0000259" key="7">
    <source>
        <dbReference type="PROSITE" id="PS50928"/>
    </source>
</evidence>
<evidence type="ECO:0000256" key="4">
    <source>
        <dbReference type="ARBA" id="ARBA00022989"/>
    </source>
</evidence>
<dbReference type="CDD" id="cd06261">
    <property type="entry name" value="TM_PBP2"/>
    <property type="match status" value="1"/>
</dbReference>
<keyword evidence="3 6" id="KW-0812">Transmembrane</keyword>
<dbReference type="Proteomes" id="UP001596302">
    <property type="component" value="Unassembled WGS sequence"/>
</dbReference>
<feature type="domain" description="ABC transmembrane type-1" evidence="7">
    <location>
        <begin position="65"/>
        <end position="246"/>
    </location>
</feature>
<comment type="caution">
    <text evidence="8">The sequence shown here is derived from an EMBL/GenBank/DDBJ whole genome shotgun (WGS) entry which is preliminary data.</text>
</comment>